<name>A0ABV9X0K3_9ACTN</name>
<gene>
    <name evidence="2" type="ORF">ACFPRC_27565</name>
</gene>
<evidence type="ECO:0000256" key="1">
    <source>
        <dbReference type="SAM" id="MobiDB-lite"/>
    </source>
</evidence>
<feature type="compositionally biased region" description="Basic and acidic residues" evidence="1">
    <location>
        <begin position="24"/>
        <end position="39"/>
    </location>
</feature>
<reference evidence="3" key="1">
    <citation type="journal article" date="2019" name="Int. J. Syst. Evol. Microbiol.">
        <title>The Global Catalogue of Microorganisms (GCM) 10K type strain sequencing project: providing services to taxonomists for standard genome sequencing and annotation.</title>
        <authorList>
            <consortium name="The Broad Institute Genomics Platform"/>
            <consortium name="The Broad Institute Genome Sequencing Center for Infectious Disease"/>
            <person name="Wu L."/>
            <person name="Ma J."/>
        </authorList>
    </citation>
    <scope>NUCLEOTIDE SEQUENCE [LARGE SCALE GENOMIC DNA]</scope>
    <source>
        <strain evidence="3">CGMCC 4.1542</strain>
    </source>
</reference>
<accession>A0ABV9X0K3</accession>
<dbReference type="EMBL" id="JBHSJO010000001">
    <property type="protein sequence ID" value="MFC5018609.1"/>
    <property type="molecule type" value="Genomic_DNA"/>
</dbReference>
<feature type="region of interest" description="Disordered" evidence="1">
    <location>
        <begin position="74"/>
        <end position="120"/>
    </location>
</feature>
<dbReference type="Pfam" id="PF12277">
    <property type="entry name" value="DUF3618"/>
    <property type="match status" value="1"/>
</dbReference>
<keyword evidence="3" id="KW-1185">Reference proteome</keyword>
<organism evidence="2 3">
    <name type="scientific">Streptomyces lienomycini</name>
    <dbReference type="NCBI Taxonomy" id="284035"/>
    <lineage>
        <taxon>Bacteria</taxon>
        <taxon>Bacillati</taxon>
        <taxon>Actinomycetota</taxon>
        <taxon>Actinomycetes</taxon>
        <taxon>Kitasatosporales</taxon>
        <taxon>Streptomycetaceae</taxon>
        <taxon>Streptomyces</taxon>
    </lineage>
</organism>
<protein>
    <submittedName>
        <fullName evidence="2">DUF3618 domain-containing protein</fullName>
    </submittedName>
</protein>
<evidence type="ECO:0000313" key="2">
    <source>
        <dbReference type="EMBL" id="MFC5018609.1"/>
    </source>
</evidence>
<proteinExistence type="predicted"/>
<comment type="caution">
    <text evidence="2">The sequence shown here is derived from an EMBL/GenBank/DDBJ whole genome shotgun (WGS) entry which is preliminary data.</text>
</comment>
<feature type="region of interest" description="Disordered" evidence="1">
    <location>
        <begin position="1"/>
        <end position="45"/>
    </location>
</feature>
<dbReference type="Proteomes" id="UP001595855">
    <property type="component" value="Unassembled WGS sequence"/>
</dbReference>
<evidence type="ECO:0000313" key="3">
    <source>
        <dbReference type="Proteomes" id="UP001595855"/>
    </source>
</evidence>
<dbReference type="RefSeq" id="WP_271415269.1">
    <property type="nucleotide sequence ID" value="NZ_BAAATN010000018.1"/>
</dbReference>
<sequence length="154" mass="15685">MTDATGRDGTRSGSTVQPVGGAKGPDELRQQIERTRGELGDTVEELAGRADVKGRAKARAADLKDKAGAMTVQLRSSAAHAGQTAQDRAGRAGHAARHKAGRATDGAERHTPPGRARGAVRAGLGHPRAVLVAGATAGAVVAAGLVLRRQHGHC</sequence>
<feature type="compositionally biased region" description="Basic and acidic residues" evidence="1">
    <location>
        <begin position="1"/>
        <end position="10"/>
    </location>
</feature>
<dbReference type="InterPro" id="IPR022062">
    <property type="entry name" value="DUF3618"/>
</dbReference>